<sequence>MGRVCLPPPTLHRGPTGVAPRRVPAPGVRPTARRSPPRIAYDRRVSTEHPQPTAEPTLDLDRSDPAYRSWLKDAVRKVQADANRSADTHLLRFPLPEQWGIDLYLKDESTHPTGSLKHRLARSLFLYALCNGWVRPGRPVIEASSGSTAVSEAYFARLIGVPFVAVMPAGTSTEKTRLIELHGGTCHLVDDPRTVYDVSARLAAETGGHYMDQFTYAERATDWRGNNNIAESIYQQMRLERYPEPTWIVATAGTGGTSATVARYVRYMQYDTRVCVPDPENSCFFDGWAAADPTATSDRSSRIEGIGRPRMEPSFLPHAIDRMMRVPDAASIAAVRTLEERCGHRAGGSTGTGLWAAWKLVAEMLADGQRGSVVSLLCDPGDRYLEKYYSDTWLAEQGLDIAPHRRAADAFLATGRWQG</sequence>
<dbReference type="GO" id="GO:0019450">
    <property type="term" value="P:L-cysteine catabolic process to pyruvate"/>
    <property type="evidence" value="ECO:0007669"/>
    <property type="project" value="UniProtKB-UniRule"/>
</dbReference>
<proteinExistence type="inferred from homology"/>
<comment type="function">
    <text evidence="7">A cysteine desulfhydrase that generates hydrogen sulfide, H(2)S. The H(2)S produced by this enzyme modulates the balance between respiration and glycolysis, and contributes to redox homeostasis. Probably eliminates toxic levels of Cys (which can induce oxidative stress).</text>
</comment>
<comment type="subcellular location">
    <subcellularLocation>
        <location evidence="2">Cytoplasm</location>
    </subcellularLocation>
</comment>
<dbReference type="Proteomes" id="UP000578686">
    <property type="component" value="Unassembled WGS sequence"/>
</dbReference>
<dbReference type="Gene3D" id="3.40.50.1100">
    <property type="match status" value="2"/>
</dbReference>
<comment type="similarity">
    <text evidence="7">Belongs to the cysteine synthase/cystathionine beta-synthase family. Cds1 subfamily.</text>
</comment>
<dbReference type="PANTHER" id="PTHR10314">
    <property type="entry name" value="CYSTATHIONINE BETA-SYNTHASE"/>
    <property type="match status" value="1"/>
</dbReference>
<evidence type="ECO:0000256" key="8">
    <source>
        <dbReference type="SAM" id="MobiDB-lite"/>
    </source>
</evidence>
<evidence type="ECO:0000256" key="3">
    <source>
        <dbReference type="ARBA" id="ARBA00022490"/>
    </source>
</evidence>
<evidence type="ECO:0000256" key="2">
    <source>
        <dbReference type="ARBA" id="ARBA00004496"/>
    </source>
</evidence>
<evidence type="ECO:0000313" key="11">
    <source>
        <dbReference type="Proteomes" id="UP000578686"/>
    </source>
</evidence>
<keyword evidence="3 7" id="KW-0963">Cytoplasm</keyword>
<comment type="catalytic activity">
    <reaction evidence="7">
        <text>L-cysteine + H2O = hydrogen sulfide + pyruvate + NH4(+) + H(+)</text>
        <dbReference type="Rhea" id="RHEA:24931"/>
        <dbReference type="ChEBI" id="CHEBI:15361"/>
        <dbReference type="ChEBI" id="CHEBI:15377"/>
        <dbReference type="ChEBI" id="CHEBI:15378"/>
        <dbReference type="ChEBI" id="CHEBI:28938"/>
        <dbReference type="ChEBI" id="CHEBI:29919"/>
        <dbReference type="ChEBI" id="CHEBI:35235"/>
        <dbReference type="EC" id="4.4.1.1"/>
    </reaction>
</comment>
<dbReference type="AlphaFoldDB" id="A0A7X6CZU2"/>
<evidence type="ECO:0000256" key="5">
    <source>
        <dbReference type="ARBA" id="ARBA00023239"/>
    </source>
</evidence>
<feature type="compositionally biased region" description="Low complexity" evidence="8">
    <location>
        <begin position="17"/>
        <end position="30"/>
    </location>
</feature>
<feature type="domain" description="Tryptophan synthase beta chain-like PALP" evidence="9">
    <location>
        <begin position="88"/>
        <end position="379"/>
    </location>
</feature>
<evidence type="ECO:0000256" key="4">
    <source>
        <dbReference type="ARBA" id="ARBA00022898"/>
    </source>
</evidence>
<keyword evidence="5 7" id="KW-0456">Lyase</keyword>
<dbReference type="InterPro" id="IPR047586">
    <property type="entry name" value="Cds1"/>
</dbReference>
<accession>A0A7X6CZU2</accession>
<protein>
    <recommendedName>
        <fullName evidence="7">L-cysteine desulfhydrase Cds1</fullName>
        <ecNumber evidence="7">4.4.1.1</ecNumber>
    </recommendedName>
</protein>
<dbReference type="GO" id="GO:0030170">
    <property type="term" value="F:pyridoxal phosphate binding"/>
    <property type="evidence" value="ECO:0007669"/>
    <property type="project" value="UniProtKB-UniRule"/>
</dbReference>
<name>A0A7X6CZU2_9ACTN</name>
<feature type="compositionally biased region" description="Pro residues" evidence="8">
    <location>
        <begin position="1"/>
        <end position="10"/>
    </location>
</feature>
<dbReference type="SUPFAM" id="SSF53686">
    <property type="entry name" value="Tryptophan synthase beta subunit-like PLP-dependent enzymes"/>
    <property type="match status" value="1"/>
</dbReference>
<dbReference type="InterPro" id="IPR050214">
    <property type="entry name" value="Cys_Synth/Cystath_Beta-Synth"/>
</dbReference>
<dbReference type="GO" id="GO:0016829">
    <property type="term" value="F:lyase activity"/>
    <property type="evidence" value="ECO:0007669"/>
    <property type="project" value="UniProtKB-KW"/>
</dbReference>
<evidence type="ECO:0000313" key="10">
    <source>
        <dbReference type="EMBL" id="NJQ05601.1"/>
    </source>
</evidence>
<feature type="region of interest" description="Disordered" evidence="8">
    <location>
        <begin position="1"/>
        <end position="62"/>
    </location>
</feature>
<dbReference type="InterPro" id="IPR001926">
    <property type="entry name" value="TrpB-like_PALP"/>
</dbReference>
<gene>
    <name evidence="7" type="primary">cds1</name>
    <name evidence="10" type="ORF">HCN56_08455</name>
</gene>
<evidence type="ECO:0000256" key="6">
    <source>
        <dbReference type="ARBA" id="ARBA00055251"/>
    </source>
</evidence>
<feature type="modified residue" description="N6-(pyridoxal phosphate)lysine" evidence="7">
    <location>
        <position position="117"/>
    </location>
</feature>
<evidence type="ECO:0000256" key="7">
    <source>
        <dbReference type="HAMAP-Rule" id="MF_00868"/>
    </source>
</evidence>
<comment type="function">
    <text evidence="6">A cysteine desulfhydrase that generates hydrogen sulfide, H(2)S. The H(2)S produced by this enzyme stimulates respiration in M.tuberculosis, mediated primarily via cytochrome bd with a lesser contribution from cytochrome bc1/aa3. H(2)S modulates the balance between respiration and glycolysis, and also contributes to redox homeostasis. Probably eliminates toxic levels of Cys (which can induce oxidative stress).</text>
</comment>
<evidence type="ECO:0000256" key="1">
    <source>
        <dbReference type="ARBA" id="ARBA00001933"/>
    </source>
</evidence>
<dbReference type="GO" id="GO:0005737">
    <property type="term" value="C:cytoplasm"/>
    <property type="evidence" value="ECO:0007669"/>
    <property type="project" value="UniProtKB-SubCell"/>
</dbReference>
<evidence type="ECO:0000259" key="9">
    <source>
        <dbReference type="Pfam" id="PF00291"/>
    </source>
</evidence>
<keyword evidence="11" id="KW-1185">Reference proteome</keyword>
<dbReference type="EMBL" id="JAAVJD010000043">
    <property type="protein sequence ID" value="NJQ05601.1"/>
    <property type="molecule type" value="Genomic_DNA"/>
</dbReference>
<dbReference type="EC" id="4.4.1.1" evidence="7"/>
<dbReference type="FunFam" id="3.40.50.1100:FF:000015">
    <property type="entry name" value="Cysteine synthase B"/>
    <property type="match status" value="1"/>
</dbReference>
<organism evidence="10 11">
    <name type="scientific">Streptomyces lonarensis</name>
    <dbReference type="NCBI Taxonomy" id="700599"/>
    <lineage>
        <taxon>Bacteria</taxon>
        <taxon>Bacillati</taxon>
        <taxon>Actinomycetota</taxon>
        <taxon>Actinomycetes</taxon>
        <taxon>Kitasatosporales</taxon>
        <taxon>Streptomycetaceae</taxon>
        <taxon>Streptomyces</taxon>
    </lineage>
</organism>
<reference evidence="10 11" key="1">
    <citation type="submission" date="2020-03" db="EMBL/GenBank/DDBJ databases">
        <title>Draft genome of Streptomyces sp. ventii, isolated from the Axial Seamount in the Pacific Ocean, and resequencing of the two type strains Streptomyces lonarensis strain NCL 716 and Streptomyces bohaiensis strain 11A07.</title>
        <authorList>
            <person name="Loughran R.M."/>
            <person name="Pfannmuller K.M."/>
            <person name="Wasson B.J."/>
            <person name="Deadmond M.C."/>
            <person name="Paddock B.E."/>
            <person name="Koyack M.J."/>
            <person name="Gallegos D.A."/>
            <person name="Mitchell E.A."/>
            <person name="Ushijima B."/>
            <person name="Saw J.H."/>
            <person name="Mcphail K.L."/>
            <person name="Videau P."/>
        </authorList>
    </citation>
    <scope>NUCLEOTIDE SEQUENCE [LARGE SCALE GENOMIC DNA]</scope>
    <source>
        <strain evidence="10 11">NCL716</strain>
    </source>
</reference>
<keyword evidence="4 7" id="KW-0663">Pyridoxal phosphate</keyword>
<comment type="caution">
    <text evidence="10">The sequence shown here is derived from an EMBL/GenBank/DDBJ whole genome shotgun (WGS) entry which is preliminary data.</text>
</comment>
<dbReference type="HAMAP" id="MF_00868">
    <property type="entry name" value="Cds1"/>
    <property type="match status" value="1"/>
</dbReference>
<dbReference type="InterPro" id="IPR036052">
    <property type="entry name" value="TrpB-like_PALP_sf"/>
</dbReference>
<dbReference type="Pfam" id="PF00291">
    <property type="entry name" value="PALP"/>
    <property type="match status" value="1"/>
</dbReference>
<comment type="cofactor">
    <cofactor evidence="1 7">
        <name>pyridoxal 5'-phosphate</name>
        <dbReference type="ChEBI" id="CHEBI:597326"/>
    </cofactor>
</comment>